<evidence type="ECO:0000313" key="4">
    <source>
        <dbReference type="Proteomes" id="UP001172457"/>
    </source>
</evidence>
<evidence type="ECO:0000256" key="2">
    <source>
        <dbReference type="SAM" id="Phobius"/>
    </source>
</evidence>
<accession>A0AA38T3W2</accession>
<organism evidence="3 4">
    <name type="scientific">Centaurea solstitialis</name>
    <name type="common">yellow star-thistle</name>
    <dbReference type="NCBI Taxonomy" id="347529"/>
    <lineage>
        <taxon>Eukaryota</taxon>
        <taxon>Viridiplantae</taxon>
        <taxon>Streptophyta</taxon>
        <taxon>Embryophyta</taxon>
        <taxon>Tracheophyta</taxon>
        <taxon>Spermatophyta</taxon>
        <taxon>Magnoliopsida</taxon>
        <taxon>eudicotyledons</taxon>
        <taxon>Gunneridae</taxon>
        <taxon>Pentapetalae</taxon>
        <taxon>asterids</taxon>
        <taxon>campanulids</taxon>
        <taxon>Asterales</taxon>
        <taxon>Asteraceae</taxon>
        <taxon>Carduoideae</taxon>
        <taxon>Cardueae</taxon>
        <taxon>Centaureinae</taxon>
        <taxon>Centaurea</taxon>
    </lineage>
</organism>
<keyword evidence="2" id="KW-1133">Transmembrane helix</keyword>
<comment type="caution">
    <text evidence="3">The sequence shown here is derived from an EMBL/GenBank/DDBJ whole genome shotgun (WGS) entry which is preliminary data.</text>
</comment>
<evidence type="ECO:0000313" key="3">
    <source>
        <dbReference type="EMBL" id="KAJ9548021.1"/>
    </source>
</evidence>
<protein>
    <submittedName>
        <fullName evidence="3">Uncharacterized protein</fullName>
    </submittedName>
</protein>
<feature type="compositionally biased region" description="Basic and acidic residues" evidence="1">
    <location>
        <begin position="83"/>
        <end position="92"/>
    </location>
</feature>
<keyword evidence="2" id="KW-0472">Membrane</keyword>
<gene>
    <name evidence="3" type="ORF">OSB04_020564</name>
</gene>
<feature type="compositionally biased region" description="Polar residues" evidence="1">
    <location>
        <begin position="29"/>
        <end position="40"/>
    </location>
</feature>
<dbReference type="Proteomes" id="UP001172457">
    <property type="component" value="Chromosome 5"/>
</dbReference>
<dbReference type="EMBL" id="JARYMX010000005">
    <property type="protein sequence ID" value="KAJ9548021.1"/>
    <property type="molecule type" value="Genomic_DNA"/>
</dbReference>
<keyword evidence="2" id="KW-0812">Transmembrane</keyword>
<evidence type="ECO:0000256" key="1">
    <source>
        <dbReference type="SAM" id="MobiDB-lite"/>
    </source>
</evidence>
<dbReference type="AlphaFoldDB" id="A0AA38T3W2"/>
<feature type="transmembrane region" description="Helical" evidence="2">
    <location>
        <begin position="116"/>
        <end position="136"/>
    </location>
</feature>
<keyword evidence="4" id="KW-1185">Reference proteome</keyword>
<name>A0AA38T3W2_9ASTR</name>
<feature type="region of interest" description="Disordered" evidence="1">
    <location>
        <begin position="1"/>
        <end position="92"/>
    </location>
</feature>
<proteinExistence type="predicted"/>
<reference evidence="3" key="1">
    <citation type="submission" date="2023-03" db="EMBL/GenBank/DDBJ databases">
        <title>Chromosome-scale reference genome and RAD-based genetic map of yellow starthistle (Centaurea solstitialis) reveal putative structural variation and QTLs associated with invader traits.</title>
        <authorList>
            <person name="Reatini B."/>
            <person name="Cang F.A."/>
            <person name="Jiang Q."/>
            <person name="Mckibben M.T.W."/>
            <person name="Barker M.S."/>
            <person name="Rieseberg L.H."/>
            <person name="Dlugosch K.M."/>
        </authorList>
    </citation>
    <scope>NUCLEOTIDE SEQUENCE</scope>
    <source>
        <strain evidence="3">CAN-66</strain>
        <tissue evidence="3">Leaf</tissue>
    </source>
</reference>
<sequence>MRIGHGFGGVNHLNIRATKRHNRSELPMPTTSTNATSSRTEPAVTNLMKLSTSHAQPAEAPRSRKLGKQHANELELTKSGSSSDREENTGHTTEENGAYLEKHHHHHGSKSTDKSIIGGGVILGGVVMAFVVSILFKIQPFFSENQLHNVTADSSNGCVIQPLFLIPYCIRPNPPIPCIQFLESIDC</sequence>